<sequence length="489" mass="55846">MLVSVTYTTHFLLSAVDSGWTSLLTWAHSGHKLSLGYASHVYSFDERLLAISASDSIPGSILTWPFTLSRSARSIPISQATLLSKAFSETLHPTKVIPYFYRASSKVDQDDITITTLVTRNRFKVLKQLVERYQGPISVTIHIPFPVEGFGSLAKDHPSVNTLRELDELYHSSLYFSTYVDVHLAYSPYSRSLRDQTILSDDSEGGRQFNVWRNVARLFARTDFVMMLDVDFAVCTDWRADIRGSLRQLGGQLENLGSATDVLLEKRPNWPDTLNATAKVEVFQRLRDGSAALVIPVFEYVNQDDGVDQHTFPQDKETLLQLILGPDPKIDSFHSSWAAGHNSTNYPRYYSIPPGRKEIYPIMQYQSAYEPYVIMARRVPWCDERFTGYGANKAACLFEMYLSGVSFFVMSEHFLIHQSHKYEEQARREERKYNRKLYTDFKEEACLRYLHRFNVSGTLNTSAAINAKEECNKVKNVHKIASELFDADL</sequence>
<evidence type="ECO:0008006" key="9">
    <source>
        <dbReference type="Google" id="ProtNLM"/>
    </source>
</evidence>
<keyword evidence="8" id="KW-1185">Reference proteome</keyword>
<evidence type="ECO:0000256" key="1">
    <source>
        <dbReference type="ARBA" id="ARBA00004606"/>
    </source>
</evidence>
<dbReference type="PANTHER" id="PTHR12270:SF25">
    <property type="entry name" value="GLYCOSYLTRANSFERASE-LIKE PROTEIN LARGE"/>
    <property type="match status" value="1"/>
</dbReference>
<comment type="subcellular location">
    <subcellularLocation>
        <location evidence="1">Membrane</location>
        <topology evidence="1">Single-pass type II membrane protein</topology>
    </subcellularLocation>
</comment>
<keyword evidence="2" id="KW-0812">Transmembrane</keyword>
<keyword evidence="5" id="KW-0472">Membrane</keyword>
<name>A0AAW0FG40_9APHY</name>
<dbReference type="EMBL" id="JASBNA010000081">
    <property type="protein sequence ID" value="KAK7677884.1"/>
    <property type="molecule type" value="Genomic_DNA"/>
</dbReference>
<gene>
    <name evidence="7" type="ORF">QCA50_019196</name>
</gene>
<keyword evidence="6" id="KW-0325">Glycoprotein</keyword>
<dbReference type="GO" id="GO:0035269">
    <property type="term" value="P:protein O-linked glycosylation via mannose"/>
    <property type="evidence" value="ECO:0007669"/>
    <property type="project" value="TreeGrafter"/>
</dbReference>
<evidence type="ECO:0000313" key="8">
    <source>
        <dbReference type="Proteomes" id="UP001385951"/>
    </source>
</evidence>
<evidence type="ECO:0000256" key="2">
    <source>
        <dbReference type="ARBA" id="ARBA00022692"/>
    </source>
</evidence>
<dbReference type="Proteomes" id="UP001385951">
    <property type="component" value="Unassembled WGS sequence"/>
</dbReference>
<comment type="caution">
    <text evidence="7">The sequence shown here is derived from an EMBL/GenBank/DDBJ whole genome shotgun (WGS) entry which is preliminary data.</text>
</comment>
<dbReference type="PANTHER" id="PTHR12270">
    <property type="entry name" value="GLYCOSYLTRANSFERASE-RELATED"/>
    <property type="match status" value="1"/>
</dbReference>
<dbReference type="GO" id="GO:0042285">
    <property type="term" value="F:xylosyltransferase activity"/>
    <property type="evidence" value="ECO:0007669"/>
    <property type="project" value="TreeGrafter"/>
</dbReference>
<evidence type="ECO:0000313" key="7">
    <source>
        <dbReference type="EMBL" id="KAK7677884.1"/>
    </source>
</evidence>
<evidence type="ECO:0000256" key="5">
    <source>
        <dbReference type="ARBA" id="ARBA00023136"/>
    </source>
</evidence>
<dbReference type="InterPro" id="IPR051292">
    <property type="entry name" value="Xyl/GlcA_transferase"/>
</dbReference>
<dbReference type="GO" id="GO:0015020">
    <property type="term" value="F:glucuronosyltransferase activity"/>
    <property type="evidence" value="ECO:0007669"/>
    <property type="project" value="TreeGrafter"/>
</dbReference>
<dbReference type="AlphaFoldDB" id="A0AAW0FG40"/>
<evidence type="ECO:0000256" key="3">
    <source>
        <dbReference type="ARBA" id="ARBA00022968"/>
    </source>
</evidence>
<accession>A0AAW0FG40</accession>
<keyword evidence="4" id="KW-1133">Transmembrane helix</keyword>
<reference evidence="7 8" key="1">
    <citation type="submission" date="2022-09" db="EMBL/GenBank/DDBJ databases">
        <authorList>
            <person name="Palmer J.M."/>
        </authorList>
    </citation>
    <scope>NUCLEOTIDE SEQUENCE [LARGE SCALE GENOMIC DNA]</scope>
    <source>
        <strain evidence="7 8">DSM 7382</strain>
    </source>
</reference>
<evidence type="ECO:0000256" key="6">
    <source>
        <dbReference type="ARBA" id="ARBA00023180"/>
    </source>
</evidence>
<dbReference type="Pfam" id="PF13896">
    <property type="entry name" value="Glyco_transf_49"/>
    <property type="match status" value="1"/>
</dbReference>
<keyword evidence="3" id="KW-0735">Signal-anchor</keyword>
<organism evidence="7 8">
    <name type="scientific">Cerrena zonata</name>
    <dbReference type="NCBI Taxonomy" id="2478898"/>
    <lineage>
        <taxon>Eukaryota</taxon>
        <taxon>Fungi</taxon>
        <taxon>Dikarya</taxon>
        <taxon>Basidiomycota</taxon>
        <taxon>Agaricomycotina</taxon>
        <taxon>Agaricomycetes</taxon>
        <taxon>Polyporales</taxon>
        <taxon>Cerrenaceae</taxon>
        <taxon>Cerrena</taxon>
    </lineage>
</organism>
<evidence type="ECO:0000256" key="4">
    <source>
        <dbReference type="ARBA" id="ARBA00022989"/>
    </source>
</evidence>
<protein>
    <recommendedName>
        <fullName evidence="9">Glycosyltransferase family 49 protein</fullName>
    </recommendedName>
</protein>
<proteinExistence type="predicted"/>
<dbReference type="GO" id="GO:0016020">
    <property type="term" value="C:membrane"/>
    <property type="evidence" value="ECO:0007669"/>
    <property type="project" value="UniProtKB-SubCell"/>
</dbReference>